<feature type="domain" description="F-box" evidence="1">
    <location>
        <begin position="6"/>
        <end position="53"/>
    </location>
</feature>
<dbReference type="PROSITE" id="PS50181">
    <property type="entry name" value="FBOX"/>
    <property type="match status" value="1"/>
</dbReference>
<keyword evidence="3" id="KW-1185">Reference proteome</keyword>
<evidence type="ECO:0000313" key="2">
    <source>
        <dbReference type="EMBL" id="KAI9262311.1"/>
    </source>
</evidence>
<organism evidence="2 3">
    <name type="scientific">Phascolomyces articulosus</name>
    <dbReference type="NCBI Taxonomy" id="60185"/>
    <lineage>
        <taxon>Eukaryota</taxon>
        <taxon>Fungi</taxon>
        <taxon>Fungi incertae sedis</taxon>
        <taxon>Mucoromycota</taxon>
        <taxon>Mucoromycotina</taxon>
        <taxon>Mucoromycetes</taxon>
        <taxon>Mucorales</taxon>
        <taxon>Lichtheimiaceae</taxon>
        <taxon>Phascolomyces</taxon>
    </lineage>
</organism>
<comment type="caution">
    <text evidence="2">The sequence shown here is derived from an EMBL/GenBank/DDBJ whole genome shotgun (WGS) entry which is preliminary data.</text>
</comment>
<proteinExistence type="predicted"/>
<gene>
    <name evidence="2" type="ORF">BDA99DRAFT_537650</name>
</gene>
<name>A0AAD5PFE7_9FUNG</name>
<evidence type="ECO:0000259" key="1">
    <source>
        <dbReference type="PROSITE" id="PS50181"/>
    </source>
</evidence>
<reference evidence="2" key="1">
    <citation type="journal article" date="2022" name="IScience">
        <title>Evolution of zygomycete secretomes and the origins of terrestrial fungal ecologies.</title>
        <authorList>
            <person name="Chang Y."/>
            <person name="Wang Y."/>
            <person name="Mondo S."/>
            <person name="Ahrendt S."/>
            <person name="Andreopoulos W."/>
            <person name="Barry K."/>
            <person name="Beard J."/>
            <person name="Benny G.L."/>
            <person name="Blankenship S."/>
            <person name="Bonito G."/>
            <person name="Cuomo C."/>
            <person name="Desiro A."/>
            <person name="Gervers K.A."/>
            <person name="Hundley H."/>
            <person name="Kuo A."/>
            <person name="LaButti K."/>
            <person name="Lang B.F."/>
            <person name="Lipzen A."/>
            <person name="O'Donnell K."/>
            <person name="Pangilinan J."/>
            <person name="Reynolds N."/>
            <person name="Sandor L."/>
            <person name="Smith M.E."/>
            <person name="Tsang A."/>
            <person name="Grigoriev I.V."/>
            <person name="Stajich J.E."/>
            <person name="Spatafora J.W."/>
        </authorList>
    </citation>
    <scope>NUCLEOTIDE SEQUENCE</scope>
    <source>
        <strain evidence="2">RSA 2281</strain>
    </source>
</reference>
<evidence type="ECO:0000313" key="3">
    <source>
        <dbReference type="Proteomes" id="UP001209540"/>
    </source>
</evidence>
<protein>
    <recommendedName>
        <fullName evidence="1">F-box domain-containing protein</fullName>
    </recommendedName>
</protein>
<dbReference type="SUPFAM" id="SSF81383">
    <property type="entry name" value="F-box domain"/>
    <property type="match status" value="1"/>
</dbReference>
<dbReference type="InterPro" id="IPR036047">
    <property type="entry name" value="F-box-like_dom_sf"/>
</dbReference>
<dbReference type="AlphaFoldDB" id="A0AAD5PFE7"/>
<sequence length="609" mass="70534">MIGYKVQQLPSLPIDIQDEILRYLTYRECWRLCAVNRPFRSMVLNWAPLWSHISINHNAIVPDLFPYASYIKNSHVKSMHIKLGTEIRWENILNFVATRPFYAITQVDLNIPCFTHEQFSIFIQTCGNRLTSMTLLIRLRDARNVRPDYILQHCPSLVTFIFTGWISYPINWNSGISLSTVIRDGWTHPRLSNLSLNFYNMDDFMFNPKYFLQVTPKLKCLCLNVSHMNSPFLPQLLRQTVPELTTLILDGYDDEDNSMDPFKAFITLPSNYSNHSRYSHCDVGSSLTTTKGKTESAMSSSSPVLRNFVVRDINFRDPTIELVLLQLLEEFSKQFVLLDIAGILSNDALEGLGQEQFSSLEHLSVNFHRQWMINDDDIRHAHLCLFLSNATTTTNEHHLKSLSLKHINRMDDNTMDLLFSNKTVPVATSSISTDTLTANTITPCRHGLKTLEIERCQGITENGLIRLFQRISEIGAQQQLQKLVLCNDNPLSMRIFNEIVNTLYCLQELTIEVDVTIAKLKSFFKKWHDASRTKKFFKLDIRHHWQEATVKLDIKENNNVDDPSLLIEQLLETMDANAKQWNYALKWKGGHIYNIAEQKYSNVTFRKRK</sequence>
<reference evidence="2" key="2">
    <citation type="submission" date="2023-02" db="EMBL/GenBank/DDBJ databases">
        <authorList>
            <consortium name="DOE Joint Genome Institute"/>
            <person name="Mondo S.J."/>
            <person name="Chang Y."/>
            <person name="Wang Y."/>
            <person name="Ahrendt S."/>
            <person name="Andreopoulos W."/>
            <person name="Barry K."/>
            <person name="Beard J."/>
            <person name="Benny G.L."/>
            <person name="Blankenship S."/>
            <person name="Bonito G."/>
            <person name="Cuomo C."/>
            <person name="Desiro A."/>
            <person name="Gervers K.A."/>
            <person name="Hundley H."/>
            <person name="Kuo A."/>
            <person name="LaButti K."/>
            <person name="Lang B.F."/>
            <person name="Lipzen A."/>
            <person name="O'Donnell K."/>
            <person name="Pangilinan J."/>
            <person name="Reynolds N."/>
            <person name="Sandor L."/>
            <person name="Smith M.W."/>
            <person name="Tsang A."/>
            <person name="Grigoriev I.V."/>
            <person name="Stajich J.E."/>
            <person name="Spatafora J.W."/>
        </authorList>
    </citation>
    <scope>NUCLEOTIDE SEQUENCE</scope>
    <source>
        <strain evidence="2">RSA 2281</strain>
    </source>
</reference>
<dbReference type="Proteomes" id="UP001209540">
    <property type="component" value="Unassembled WGS sequence"/>
</dbReference>
<dbReference type="InterPro" id="IPR001810">
    <property type="entry name" value="F-box_dom"/>
</dbReference>
<accession>A0AAD5PFE7</accession>
<dbReference type="EMBL" id="JAIXMP010000014">
    <property type="protein sequence ID" value="KAI9262311.1"/>
    <property type="molecule type" value="Genomic_DNA"/>
</dbReference>